<dbReference type="GO" id="GO:0003918">
    <property type="term" value="F:DNA topoisomerase type II (double strand cut, ATP-hydrolyzing) activity"/>
    <property type="evidence" value="ECO:0007669"/>
    <property type="project" value="UniProtKB-UniRule"/>
</dbReference>
<dbReference type="STRING" id="646526.A0A1W0E490"/>
<dbReference type="SUPFAM" id="SSF56726">
    <property type="entry name" value="DNA topoisomerase IV, alpha subunit"/>
    <property type="match status" value="1"/>
</dbReference>
<keyword evidence="9 10" id="KW-0413">Isomerase</keyword>
<dbReference type="GO" id="GO:0046872">
    <property type="term" value="F:metal ion binding"/>
    <property type="evidence" value="ECO:0007669"/>
    <property type="project" value="UniProtKB-KW"/>
</dbReference>
<keyword evidence="7 10" id="KW-0799">Topoisomerase</keyword>
<evidence type="ECO:0000259" key="12">
    <source>
        <dbReference type="Pfam" id="PF21180"/>
    </source>
</evidence>
<evidence type="ECO:0000256" key="5">
    <source>
        <dbReference type="ARBA" id="ARBA00022723"/>
    </source>
</evidence>
<evidence type="ECO:0000256" key="4">
    <source>
        <dbReference type="ARBA" id="ARBA00012895"/>
    </source>
</evidence>
<keyword evidence="14" id="KW-1185">Reference proteome</keyword>
<dbReference type="PANTHER" id="PTHR10848">
    <property type="entry name" value="MEIOTIC RECOMBINATION PROTEIN SPO11"/>
    <property type="match status" value="1"/>
</dbReference>
<dbReference type="EMBL" id="MNPJ01000023">
    <property type="protein sequence ID" value="OQS54054.1"/>
    <property type="molecule type" value="Genomic_DNA"/>
</dbReference>
<evidence type="ECO:0000256" key="3">
    <source>
        <dbReference type="ARBA" id="ARBA00006559"/>
    </source>
</evidence>
<proteinExistence type="inferred from homology"/>
<dbReference type="InterPro" id="IPR036078">
    <property type="entry name" value="Spo11/TopoVI_A_sf"/>
</dbReference>
<evidence type="ECO:0000313" key="14">
    <source>
        <dbReference type="Proteomes" id="UP000192758"/>
    </source>
</evidence>
<evidence type="ECO:0000256" key="9">
    <source>
        <dbReference type="ARBA" id="ARBA00023235"/>
    </source>
</evidence>
<comment type="catalytic activity">
    <reaction evidence="1 10">
        <text>ATP-dependent breakage, passage and rejoining of double-stranded DNA.</text>
        <dbReference type="EC" id="5.6.2.2"/>
    </reaction>
</comment>
<dbReference type="Proteomes" id="UP000192758">
    <property type="component" value="Unassembled WGS sequence"/>
</dbReference>
<dbReference type="GO" id="GO:0007131">
    <property type="term" value="P:reciprocal meiotic recombination"/>
    <property type="evidence" value="ECO:0007669"/>
    <property type="project" value="TreeGrafter"/>
</dbReference>
<dbReference type="InterPro" id="IPR002815">
    <property type="entry name" value="Spo11/TopoVI_A"/>
</dbReference>
<dbReference type="GO" id="GO:0003677">
    <property type="term" value="F:DNA binding"/>
    <property type="evidence" value="ECO:0007669"/>
    <property type="project" value="UniProtKB-UniRule"/>
</dbReference>
<keyword evidence="8 10" id="KW-0238">DNA-binding</keyword>
<evidence type="ECO:0000256" key="8">
    <source>
        <dbReference type="ARBA" id="ARBA00023125"/>
    </source>
</evidence>
<organism evidence="13 14">
    <name type="scientific">Ecytonucleospora hepatopenaei</name>
    <dbReference type="NCBI Taxonomy" id="646526"/>
    <lineage>
        <taxon>Eukaryota</taxon>
        <taxon>Fungi</taxon>
        <taxon>Fungi incertae sedis</taxon>
        <taxon>Microsporidia</taxon>
        <taxon>Enterocytozoonidae</taxon>
        <taxon>Ecytonucleospora</taxon>
    </lineage>
</organism>
<dbReference type="GO" id="GO:0000706">
    <property type="term" value="P:meiotic DNA double-strand break processing"/>
    <property type="evidence" value="ECO:0007669"/>
    <property type="project" value="TreeGrafter"/>
</dbReference>
<evidence type="ECO:0000256" key="2">
    <source>
        <dbReference type="ARBA" id="ARBA00001946"/>
    </source>
</evidence>
<dbReference type="GO" id="GO:0000228">
    <property type="term" value="C:nuclear chromosome"/>
    <property type="evidence" value="ECO:0007669"/>
    <property type="project" value="TreeGrafter"/>
</dbReference>
<dbReference type="PANTHER" id="PTHR10848:SF0">
    <property type="entry name" value="MEIOTIC RECOMBINATION PROTEIN SPO11"/>
    <property type="match status" value="1"/>
</dbReference>
<keyword evidence="5" id="KW-0479">Metal-binding</keyword>
<dbReference type="InterPro" id="IPR034136">
    <property type="entry name" value="TOPRIM_Topo6A/Spo11"/>
</dbReference>
<evidence type="ECO:0000256" key="6">
    <source>
        <dbReference type="ARBA" id="ARBA00022842"/>
    </source>
</evidence>
<keyword evidence="6" id="KW-0460">Magnesium</keyword>
<accession>A0A1W0E490</accession>
<dbReference type="Gene3D" id="3.40.1360.10">
    <property type="match status" value="1"/>
</dbReference>
<dbReference type="AlphaFoldDB" id="A0A1W0E490"/>
<evidence type="ECO:0000256" key="1">
    <source>
        <dbReference type="ARBA" id="ARBA00000185"/>
    </source>
</evidence>
<dbReference type="EC" id="5.6.2.2" evidence="4"/>
<comment type="similarity">
    <text evidence="3 10">Belongs to the TOP6A family.</text>
</comment>
<protein>
    <recommendedName>
        <fullName evidence="4">DNA topoisomerase (ATP-hydrolyzing)</fullName>
        <ecNumber evidence="4">5.6.2.2</ecNumber>
    </recommendedName>
</protein>
<dbReference type="PROSITE" id="PS52041">
    <property type="entry name" value="TOPO_IIB"/>
    <property type="match status" value="1"/>
</dbReference>
<dbReference type="OrthoDB" id="5377392at2759"/>
<dbReference type="Pfam" id="PF04406">
    <property type="entry name" value="TP6A_N"/>
    <property type="match status" value="1"/>
</dbReference>
<dbReference type="InterPro" id="IPR013049">
    <property type="entry name" value="Spo11/TopoVI_A_N"/>
</dbReference>
<dbReference type="PRINTS" id="PR01550">
    <property type="entry name" value="TOP6AFAMILY"/>
</dbReference>
<feature type="active site" description="O-(5'-phospho-DNA)-tyrosine intermediate" evidence="10">
    <location>
        <position position="57"/>
    </location>
</feature>
<feature type="domain" description="Spo11/DNA topoisomerase VI subunit A N-terminal" evidence="11">
    <location>
        <begin position="36"/>
        <end position="88"/>
    </location>
</feature>
<dbReference type="GO" id="GO:0005524">
    <property type="term" value="F:ATP binding"/>
    <property type="evidence" value="ECO:0007669"/>
    <property type="project" value="InterPro"/>
</dbReference>
<comment type="caution">
    <text evidence="13">The sequence shown here is derived from an EMBL/GenBank/DDBJ whole genome shotgun (WGS) entry which is preliminary data.</text>
</comment>
<dbReference type="Pfam" id="PF21180">
    <property type="entry name" value="TOP6A-Spo11_Toprim"/>
    <property type="match status" value="1"/>
</dbReference>
<gene>
    <name evidence="13" type="primary">SPO11</name>
    <name evidence="13" type="ORF">EHP00_1625</name>
</gene>
<evidence type="ECO:0000313" key="13">
    <source>
        <dbReference type="EMBL" id="OQS54054.1"/>
    </source>
</evidence>
<comment type="cofactor">
    <cofactor evidence="2">
        <name>Mg(2+)</name>
        <dbReference type="ChEBI" id="CHEBI:18420"/>
    </cofactor>
</comment>
<evidence type="ECO:0000256" key="7">
    <source>
        <dbReference type="ARBA" id="ARBA00023029"/>
    </source>
</evidence>
<reference evidence="13 14" key="1">
    <citation type="journal article" date="2017" name="Environ. Microbiol.">
        <title>Decay of the glycolytic pathway and adaptation to intranuclear parasitism within Enterocytozoonidae microsporidia.</title>
        <authorList>
            <person name="Wiredu Boakye D."/>
            <person name="Jaroenlak P."/>
            <person name="Prachumwat A."/>
            <person name="Williams T.A."/>
            <person name="Bateman K.S."/>
            <person name="Itsathitphaisarn O."/>
            <person name="Sritunyalucksana K."/>
            <person name="Paszkiewicz K.H."/>
            <person name="Moore K.A."/>
            <person name="Stentiford G.D."/>
            <person name="Williams B.A."/>
        </authorList>
    </citation>
    <scope>NUCLEOTIDE SEQUENCE [LARGE SCALE GENOMIC DNA]</scope>
    <source>
        <strain evidence="13 14">TH1</strain>
    </source>
</reference>
<feature type="domain" description="Topoisomerase 6 subunit A/Spo11 TOPRIM" evidence="12">
    <location>
        <begin position="172"/>
        <end position="238"/>
    </location>
</feature>
<name>A0A1W0E490_9MICR</name>
<evidence type="ECO:0000259" key="11">
    <source>
        <dbReference type="Pfam" id="PF04406"/>
    </source>
</evidence>
<sequence>MLKNTRQELLKCIKNEIKQIIDNAFKYSTPTEDILFLCQVYENIYKYIFITKRAIYYRNVNVFKTQRNVNRLINKYIKKFNCSETDLFIEAGAKGLFKGPCIIKQTDNCIETQFFSCLKKEKSYFSEILKEKQENIQKNFKQECLRTENYHDINIIPKICKNTQIICKAKNVLIVEKESVFNFLKNDENLKDTLIVCGKGFPDRNTLDFLQKIPLNLHKYCLVDLDPYGMHIYKQYNKTIKCKKTLTTNCFFKYKIDKNRCIRLNERERKMLKKIVESGEDDSDANFLLGLDVKVEIEAFLDQPGFINNLFD</sequence>
<dbReference type="GO" id="GO:0042138">
    <property type="term" value="P:meiotic DNA double-strand break formation"/>
    <property type="evidence" value="ECO:0007669"/>
    <property type="project" value="TreeGrafter"/>
</dbReference>
<evidence type="ECO:0000256" key="10">
    <source>
        <dbReference type="PROSITE-ProRule" id="PRU01385"/>
    </source>
</evidence>
<dbReference type="VEuPathDB" id="MicrosporidiaDB:EHP00_1625"/>